<evidence type="ECO:0000313" key="4">
    <source>
        <dbReference type="EMBL" id="KHN24357.1"/>
    </source>
</evidence>
<dbReference type="Gene3D" id="3.80.10.10">
    <property type="entry name" value="Ribonuclease Inhibitor"/>
    <property type="match status" value="1"/>
</dbReference>
<dbReference type="InterPro" id="IPR051848">
    <property type="entry name" value="PGIP"/>
</dbReference>
<reference evidence="4" key="1">
    <citation type="submission" date="2014-07" db="EMBL/GenBank/DDBJ databases">
        <title>Identification of a novel salt tolerance gene in wild soybean by whole-genome sequencing.</title>
        <authorList>
            <person name="Lam H.-M."/>
            <person name="Qi X."/>
            <person name="Li M.-W."/>
            <person name="Liu X."/>
            <person name="Xie M."/>
            <person name="Ni M."/>
            <person name="Xu X."/>
        </authorList>
    </citation>
    <scope>NUCLEOTIDE SEQUENCE [LARGE SCALE GENOMIC DNA]</scope>
    <source>
        <tissue evidence="4">Root</tissue>
    </source>
</reference>
<name>A0A0B2QXI5_GLYSO</name>
<evidence type="ECO:0000256" key="3">
    <source>
        <dbReference type="ARBA" id="ARBA00022737"/>
    </source>
</evidence>
<dbReference type="PANTHER" id="PTHR48059:SF30">
    <property type="entry name" value="OS06G0587000 PROTEIN"/>
    <property type="match status" value="1"/>
</dbReference>
<gene>
    <name evidence="4" type="ORF">glysoja_043727</name>
</gene>
<dbReference type="GO" id="GO:0016740">
    <property type="term" value="F:transferase activity"/>
    <property type="evidence" value="ECO:0007669"/>
    <property type="project" value="UniProtKB-KW"/>
</dbReference>
<evidence type="ECO:0000256" key="2">
    <source>
        <dbReference type="ARBA" id="ARBA00022614"/>
    </source>
</evidence>
<dbReference type="FunFam" id="3.80.10.10:FF:000383">
    <property type="entry name" value="Leucine-rich repeat receptor protein kinase EMS1"/>
    <property type="match status" value="1"/>
</dbReference>
<dbReference type="EMBL" id="KN655361">
    <property type="protein sequence ID" value="KHN24357.1"/>
    <property type="molecule type" value="Genomic_DNA"/>
</dbReference>
<dbReference type="AlphaFoldDB" id="A0A0B2QXI5"/>
<keyword evidence="2" id="KW-0433">Leucine-rich repeat</keyword>
<sequence>MGLAQLWAAQRNSTRLELRLARLSRLAGDQKLIFPRSQRCDTTTGRVTDINLRGESEDPIFKKAGRSGYVTGKLSPAICGIDTLTTLVVADWKDIAKEIPACITALPSHRILDLIGNKLSGEIPADVSKFSCLTVLNLTDNALSDKIPTSITWLGSLKHLNLNNNQLCGEILKDFGNLVMLSRMLLTRN</sequence>
<dbReference type="InterPro" id="IPR001611">
    <property type="entry name" value="Leu-rich_rpt"/>
</dbReference>
<dbReference type="PANTHER" id="PTHR48059">
    <property type="entry name" value="POLYGALACTURONASE INHIBITOR 1"/>
    <property type="match status" value="1"/>
</dbReference>
<proteinExistence type="predicted"/>
<accession>A0A0B2QXI5</accession>
<protein>
    <submittedName>
        <fullName evidence="4">DNA-damage-repair/toleration protein DRT100</fullName>
        <ecNumber evidence="4">2.7.1.-</ecNumber>
    </submittedName>
</protein>
<dbReference type="InterPro" id="IPR032675">
    <property type="entry name" value="LRR_dom_sf"/>
</dbReference>
<dbReference type="Pfam" id="PF00560">
    <property type="entry name" value="LRR_1"/>
    <property type="match status" value="3"/>
</dbReference>
<keyword evidence="3" id="KW-0677">Repeat</keyword>
<dbReference type="EC" id="2.7.1.-" evidence="4"/>
<keyword evidence="4" id="KW-0808">Transferase</keyword>
<dbReference type="SUPFAM" id="SSF52058">
    <property type="entry name" value="L domain-like"/>
    <property type="match status" value="1"/>
</dbReference>
<evidence type="ECO:0000256" key="1">
    <source>
        <dbReference type="ARBA" id="ARBA00004196"/>
    </source>
</evidence>
<dbReference type="Proteomes" id="UP000053555">
    <property type="component" value="Unassembled WGS sequence"/>
</dbReference>
<comment type="subcellular location">
    <subcellularLocation>
        <location evidence="1">Cell envelope</location>
    </subcellularLocation>
</comment>
<organism evidence="4">
    <name type="scientific">Glycine soja</name>
    <name type="common">Wild soybean</name>
    <dbReference type="NCBI Taxonomy" id="3848"/>
    <lineage>
        <taxon>Eukaryota</taxon>
        <taxon>Viridiplantae</taxon>
        <taxon>Streptophyta</taxon>
        <taxon>Embryophyta</taxon>
        <taxon>Tracheophyta</taxon>
        <taxon>Spermatophyta</taxon>
        <taxon>Magnoliopsida</taxon>
        <taxon>eudicotyledons</taxon>
        <taxon>Gunneridae</taxon>
        <taxon>Pentapetalae</taxon>
        <taxon>rosids</taxon>
        <taxon>fabids</taxon>
        <taxon>Fabales</taxon>
        <taxon>Fabaceae</taxon>
        <taxon>Papilionoideae</taxon>
        <taxon>50 kb inversion clade</taxon>
        <taxon>NPAAA clade</taxon>
        <taxon>indigoferoid/millettioid clade</taxon>
        <taxon>Phaseoleae</taxon>
        <taxon>Glycine</taxon>
        <taxon>Glycine subgen. Soja</taxon>
    </lineage>
</organism>